<accession>A0A2H9VSB9</accession>
<dbReference type="InterPro" id="IPR035956">
    <property type="entry name" value="RimP_N_sf"/>
</dbReference>
<sequence>MLNAPIEVDMNIEKRVAELVNEKIAEIERPDLFLVSVSLQSNGKLIILVDGDQGIGIGECAQISRYVGFKLEEEDVIKTAYNLEVSSPGIDTPLTQARQYTKNIGRTLAIKMADGTKREGKLNGLTEDELQVEEQIKQKGKKAEAIESIIPLHQITETKVVISFK</sequence>
<evidence type="ECO:0000256" key="1">
    <source>
        <dbReference type="ARBA" id="ARBA00022490"/>
    </source>
</evidence>
<feature type="domain" description="Ribosome maturation factor RimP N-terminal" evidence="4">
    <location>
        <begin position="31"/>
        <end position="91"/>
    </location>
</feature>
<dbReference type="PANTHER" id="PTHR33867">
    <property type="entry name" value="RIBOSOME MATURATION FACTOR RIMP"/>
    <property type="match status" value="1"/>
</dbReference>
<dbReference type="Proteomes" id="UP000242687">
    <property type="component" value="Unassembled WGS sequence"/>
</dbReference>
<keyword evidence="1 3" id="KW-0963">Cytoplasm</keyword>
<comment type="similarity">
    <text evidence="3">Belongs to the RimP family.</text>
</comment>
<organism evidence="6 7">
    <name type="scientific">Mucilaginibacter auburnensis</name>
    <dbReference type="NCBI Taxonomy" id="1457233"/>
    <lineage>
        <taxon>Bacteria</taxon>
        <taxon>Pseudomonadati</taxon>
        <taxon>Bacteroidota</taxon>
        <taxon>Sphingobacteriia</taxon>
        <taxon>Sphingobacteriales</taxon>
        <taxon>Sphingobacteriaceae</taxon>
        <taxon>Mucilaginibacter</taxon>
    </lineage>
</organism>
<dbReference type="Pfam" id="PF17384">
    <property type="entry name" value="DUF150_C"/>
    <property type="match status" value="1"/>
</dbReference>
<comment type="subcellular location">
    <subcellularLocation>
        <location evidence="3">Cytoplasm</location>
    </subcellularLocation>
</comment>
<dbReference type="PANTHER" id="PTHR33867:SF1">
    <property type="entry name" value="RIBOSOME MATURATION FACTOR RIMP"/>
    <property type="match status" value="1"/>
</dbReference>
<dbReference type="InterPro" id="IPR028989">
    <property type="entry name" value="RimP_N"/>
</dbReference>
<dbReference type="InterPro" id="IPR028998">
    <property type="entry name" value="RimP_C"/>
</dbReference>
<dbReference type="Pfam" id="PF02576">
    <property type="entry name" value="RimP_N"/>
    <property type="match status" value="1"/>
</dbReference>
<comment type="caution">
    <text evidence="6">The sequence shown here is derived from an EMBL/GenBank/DDBJ whole genome shotgun (WGS) entry which is preliminary data.</text>
</comment>
<name>A0A2H9VSB9_9SPHI</name>
<evidence type="ECO:0000313" key="6">
    <source>
        <dbReference type="EMBL" id="PJJ83689.1"/>
    </source>
</evidence>
<feature type="domain" description="Ribosome maturation factor RimP C-terminal" evidence="5">
    <location>
        <begin position="94"/>
        <end position="164"/>
    </location>
</feature>
<dbReference type="InterPro" id="IPR003728">
    <property type="entry name" value="Ribosome_maturation_RimP"/>
</dbReference>
<protein>
    <recommendedName>
        <fullName evidence="3">Ribosome maturation factor RimP</fullName>
    </recommendedName>
</protein>
<evidence type="ECO:0000259" key="4">
    <source>
        <dbReference type="Pfam" id="PF02576"/>
    </source>
</evidence>
<evidence type="ECO:0000259" key="5">
    <source>
        <dbReference type="Pfam" id="PF17384"/>
    </source>
</evidence>
<dbReference type="HAMAP" id="MF_01077">
    <property type="entry name" value="RimP"/>
    <property type="match status" value="1"/>
</dbReference>
<gene>
    <name evidence="3" type="primary">rimP</name>
    <name evidence="6" type="ORF">CLV57_0682</name>
</gene>
<keyword evidence="2 3" id="KW-0690">Ribosome biogenesis</keyword>
<evidence type="ECO:0000256" key="3">
    <source>
        <dbReference type="HAMAP-Rule" id="MF_01077"/>
    </source>
</evidence>
<dbReference type="GO" id="GO:0006412">
    <property type="term" value="P:translation"/>
    <property type="evidence" value="ECO:0007669"/>
    <property type="project" value="TreeGrafter"/>
</dbReference>
<evidence type="ECO:0000256" key="2">
    <source>
        <dbReference type="ARBA" id="ARBA00022517"/>
    </source>
</evidence>
<dbReference type="GO" id="GO:0000028">
    <property type="term" value="P:ribosomal small subunit assembly"/>
    <property type="evidence" value="ECO:0007669"/>
    <property type="project" value="TreeGrafter"/>
</dbReference>
<comment type="function">
    <text evidence="3">Required for maturation of 30S ribosomal subunits.</text>
</comment>
<proteinExistence type="inferred from homology"/>
<dbReference type="Gene3D" id="3.30.300.70">
    <property type="entry name" value="RimP-like superfamily, N-terminal"/>
    <property type="match status" value="1"/>
</dbReference>
<dbReference type="GO" id="GO:0005829">
    <property type="term" value="C:cytosol"/>
    <property type="evidence" value="ECO:0007669"/>
    <property type="project" value="TreeGrafter"/>
</dbReference>
<dbReference type="EMBL" id="PGFJ01000001">
    <property type="protein sequence ID" value="PJJ83689.1"/>
    <property type="molecule type" value="Genomic_DNA"/>
</dbReference>
<dbReference type="AlphaFoldDB" id="A0A2H9VSB9"/>
<keyword evidence="7" id="KW-1185">Reference proteome</keyword>
<reference evidence="6 7" key="1">
    <citation type="submission" date="2017-11" db="EMBL/GenBank/DDBJ databases">
        <title>Genomic Encyclopedia of Archaeal and Bacterial Type Strains, Phase II (KMG-II): From Individual Species to Whole Genera.</title>
        <authorList>
            <person name="Goeker M."/>
        </authorList>
    </citation>
    <scope>NUCLEOTIDE SEQUENCE [LARGE SCALE GENOMIC DNA]</scope>
    <source>
        <strain evidence="6 7">DSM 28175</strain>
    </source>
</reference>
<evidence type="ECO:0000313" key="7">
    <source>
        <dbReference type="Proteomes" id="UP000242687"/>
    </source>
</evidence>
<dbReference type="SUPFAM" id="SSF75420">
    <property type="entry name" value="YhbC-like, N-terminal domain"/>
    <property type="match status" value="1"/>
</dbReference>